<protein>
    <recommendedName>
        <fullName evidence="1">Thioesterase domain-containing protein</fullName>
    </recommendedName>
</protein>
<accession>A0A6P0HG16</accession>
<dbReference type="EMBL" id="JAAGXA010000002">
    <property type="protein sequence ID" value="NEN77639.1"/>
    <property type="molecule type" value="Genomic_DNA"/>
</dbReference>
<gene>
    <name evidence="2" type="ORF">G3T38_05035</name>
</gene>
<feature type="domain" description="Thioesterase" evidence="1">
    <location>
        <begin position="51"/>
        <end position="109"/>
    </location>
</feature>
<dbReference type="Gene3D" id="3.10.129.10">
    <property type="entry name" value="Hotdog Thioesterase"/>
    <property type="match status" value="2"/>
</dbReference>
<dbReference type="Pfam" id="PF03061">
    <property type="entry name" value="4HBT"/>
    <property type="match status" value="1"/>
</dbReference>
<comment type="caution">
    <text evidence="2">The sequence shown here is derived from an EMBL/GenBank/DDBJ whole genome shotgun (WGS) entry which is preliminary data.</text>
</comment>
<name>A0A6P0HG16_9ACTN</name>
<keyword evidence="3" id="KW-1185">Reference proteome</keyword>
<dbReference type="InterPro" id="IPR006683">
    <property type="entry name" value="Thioestr_dom"/>
</dbReference>
<dbReference type="RefSeq" id="WP_163770968.1">
    <property type="nucleotide sequence ID" value="NZ_JAAGXA010000002.1"/>
</dbReference>
<evidence type="ECO:0000313" key="2">
    <source>
        <dbReference type="EMBL" id="NEN77639.1"/>
    </source>
</evidence>
<reference evidence="2 3" key="1">
    <citation type="journal article" date="2014" name="Int. J. Syst. Evol. Microbiol.">
        <title>Nocardioides zeae sp. nov., isolated from the stem of Zea mays.</title>
        <authorList>
            <person name="Glaeser S.P."/>
            <person name="McInroy J.A."/>
            <person name="Busse H.J."/>
            <person name="Kampfer P."/>
        </authorList>
    </citation>
    <scope>NUCLEOTIDE SEQUENCE [LARGE SCALE GENOMIC DNA]</scope>
    <source>
        <strain evidence="2 3">JCM 30728</strain>
    </source>
</reference>
<proteinExistence type="predicted"/>
<dbReference type="AlphaFoldDB" id="A0A6P0HG16"/>
<dbReference type="Proteomes" id="UP000468687">
    <property type="component" value="Unassembled WGS sequence"/>
</dbReference>
<evidence type="ECO:0000313" key="3">
    <source>
        <dbReference type="Proteomes" id="UP000468687"/>
    </source>
</evidence>
<dbReference type="SUPFAM" id="SSF54637">
    <property type="entry name" value="Thioesterase/thiol ester dehydrase-isomerase"/>
    <property type="match status" value="2"/>
</dbReference>
<evidence type="ECO:0000259" key="1">
    <source>
        <dbReference type="Pfam" id="PF03061"/>
    </source>
</evidence>
<organism evidence="2 3">
    <name type="scientific">Nocardioides zeae</name>
    <dbReference type="NCBI Taxonomy" id="1457234"/>
    <lineage>
        <taxon>Bacteria</taxon>
        <taxon>Bacillati</taxon>
        <taxon>Actinomycetota</taxon>
        <taxon>Actinomycetes</taxon>
        <taxon>Propionibacteriales</taxon>
        <taxon>Nocardioidaceae</taxon>
        <taxon>Nocardioides</taxon>
    </lineage>
</organism>
<sequence>MRDEVAGLFAWEVERHSDRVVARALVDEQWWAPDGRLLPLALPLGLDLALGSCAGWGLGSRWVVTSDLAVQVLRPPVPGEIRVEATLEGAGRRTAVVAALVTDGGPGVVASATGGFALAPASLDRGPFPETPVGAVRRHSRPRWSHLSPADVVAVSRAGDGRVQLGLSERTTNPFGIMHGAVSVHLALETAAVVVDDVTAVHARFLRPVTLGPAVGVVAGVHRGLGGDVAARVEVRDPVGRRCVLVDVRGQAGATG</sequence>
<dbReference type="InterPro" id="IPR029069">
    <property type="entry name" value="HotDog_dom_sf"/>
</dbReference>